<feature type="coiled-coil region" evidence="1">
    <location>
        <begin position="99"/>
        <end position="133"/>
    </location>
</feature>
<feature type="domain" description="Reverse transcriptase Ty1/copia-type" evidence="3">
    <location>
        <begin position="481"/>
        <end position="538"/>
    </location>
</feature>
<feature type="coiled-coil region" evidence="1">
    <location>
        <begin position="913"/>
        <end position="940"/>
    </location>
</feature>
<organism evidence="4">
    <name type="scientific">Tanacetum cinerariifolium</name>
    <name type="common">Dalmatian daisy</name>
    <name type="synonym">Chrysanthemum cinerariifolium</name>
    <dbReference type="NCBI Taxonomy" id="118510"/>
    <lineage>
        <taxon>Eukaryota</taxon>
        <taxon>Viridiplantae</taxon>
        <taxon>Streptophyta</taxon>
        <taxon>Embryophyta</taxon>
        <taxon>Tracheophyta</taxon>
        <taxon>Spermatophyta</taxon>
        <taxon>Magnoliopsida</taxon>
        <taxon>eudicotyledons</taxon>
        <taxon>Gunneridae</taxon>
        <taxon>Pentapetalae</taxon>
        <taxon>asterids</taxon>
        <taxon>campanulids</taxon>
        <taxon>Asterales</taxon>
        <taxon>Asteraceae</taxon>
        <taxon>Asteroideae</taxon>
        <taxon>Anthemideae</taxon>
        <taxon>Anthemidinae</taxon>
        <taxon>Tanacetum</taxon>
    </lineage>
</organism>
<name>A0A6L2KAC9_TANCI</name>
<dbReference type="PANTHER" id="PTHR11439">
    <property type="entry name" value="GAG-POL-RELATED RETROTRANSPOSON"/>
    <property type="match status" value="1"/>
</dbReference>
<protein>
    <recommendedName>
        <fullName evidence="3">Reverse transcriptase Ty1/copia-type domain-containing protein</fullName>
    </recommendedName>
</protein>
<evidence type="ECO:0000313" key="4">
    <source>
        <dbReference type="EMBL" id="GEU45692.1"/>
    </source>
</evidence>
<comment type="caution">
    <text evidence="4">The sequence shown here is derived from an EMBL/GenBank/DDBJ whole genome shotgun (WGS) entry which is preliminary data.</text>
</comment>
<dbReference type="AlphaFoldDB" id="A0A6L2KAC9"/>
<dbReference type="EMBL" id="BKCJ010002021">
    <property type="protein sequence ID" value="GEU45692.1"/>
    <property type="molecule type" value="Genomic_DNA"/>
</dbReference>
<dbReference type="InterPro" id="IPR013103">
    <property type="entry name" value="RVT_2"/>
</dbReference>
<dbReference type="CDD" id="cd09272">
    <property type="entry name" value="RNase_HI_RT_Ty1"/>
    <property type="match status" value="1"/>
</dbReference>
<feature type="region of interest" description="Disordered" evidence="2">
    <location>
        <begin position="339"/>
        <end position="367"/>
    </location>
</feature>
<evidence type="ECO:0000256" key="2">
    <source>
        <dbReference type="SAM" id="MobiDB-lite"/>
    </source>
</evidence>
<dbReference type="PANTHER" id="PTHR11439:SF495">
    <property type="entry name" value="REVERSE TRANSCRIPTASE, RNA-DEPENDENT DNA POLYMERASE-RELATED"/>
    <property type="match status" value="1"/>
</dbReference>
<keyword evidence="1" id="KW-0175">Coiled coil</keyword>
<proteinExistence type="predicted"/>
<dbReference type="Pfam" id="PF07727">
    <property type="entry name" value="RVT_2"/>
    <property type="match status" value="1"/>
</dbReference>
<evidence type="ECO:0000259" key="3">
    <source>
        <dbReference type="Pfam" id="PF07727"/>
    </source>
</evidence>
<sequence length="1147" mass="132141">MGHLARDCRRPRNQESRPRNQDISKKTVIMEDISSKAMVSIDEAGFDWSYMADDEVPTNMALIDFSDSEGLASVEEQLVFYKKNEVVFYDQIAVLKKDASFIDSKITALNLQIEKLKKEKESNQIKIDNFENASKSLDKLIGSQITDNSKTGLGFTSDNDVTPPPTGLFAPPTIDLSNYILKEFKQPEFEGYGPKASKSGSVDTSNKIKKAPDAPIIIDWVFNSGEDESKEMILNSKNVQHKPEQANRPRNGNKVTSVLGNKGFNVVKSLSCWVWRPKIKVQDHVSKNSGSYICKRFDYVDPECRLKHITGNLSYLTDIKEHNGGYVAFGGGAKGALDSHNKDKYGPSQVSKSDNQERPNAESSTKTINTIRPVNIATPIYAEYPNDPLMSDLEDVGIFDDAYDDRDEGSEDNYNNLETVIPVSLVPSIIIHKDHPKEHIIGEVNSETLVDLPPRKRAIETKWVYRNKIDQRGIVVRNKDRLFLDYASFMDFTVYKMDVKSTFLYDTFEEEVYVSQPLGFVDPEFPNKVYKVEKALYGDIRGTIDKTLFIKKIKDDILLVQVYVDEIIFGSTKRSLSTEFEQLMHKRFQMSSMGELTFFLGLLKRTFRYLKGQPTLGLWYPKDSPLEMIAYYDSDYAGASLDRKSTTGEYIVASNCRWQVIWLQNQLLDYGYNFMHTKIHVDNESAICVVKNYVYHSKTKHIEIRHHLIRDSYEKRLIEMVKIHTNYNVADLLTKAFDVTSAKTTSWNEFISTMSFAIICLATNQKFNFSRYILLSLVKNIKVGVPFFMFLRFVKLIINHQLGDMTHHKDIFATPSLTMKFFANIKRVGTGFSREVNLLLFDYMLKKHKPKRKHTQEPEVPLTESQVEHNFASPSHDLLPSGEDSLKLEELMVFCTNLSNKVLDFKIEVIDIKSTYQARIEKLESKIKRLEEENMVLKELKSVHSTVDSDEPIMEKDKSSKQERKIADIVADEPADVEEVLEVVKAAKLITKVEAQARKNMIMYLKNMAGYRMDYFKWMSYDEIRPLFEKHYNYNQAFLNKKQKMEQETEELKKNLQIVPDDDDDDDDDDVEDLESLWNIIKERFANTKPKNYSDDFLLNTLKIMFEKPNVEANVWKFQKGKYGLAKVKRWKLFESCGVHCLTLSTT</sequence>
<reference evidence="4" key="1">
    <citation type="journal article" date="2019" name="Sci. Rep.">
        <title>Draft genome of Tanacetum cinerariifolium, the natural source of mosquito coil.</title>
        <authorList>
            <person name="Yamashiro T."/>
            <person name="Shiraishi A."/>
            <person name="Satake H."/>
            <person name="Nakayama K."/>
        </authorList>
    </citation>
    <scope>NUCLEOTIDE SEQUENCE</scope>
</reference>
<gene>
    <name evidence="4" type="ORF">Tci_017670</name>
</gene>
<evidence type="ECO:0000256" key="1">
    <source>
        <dbReference type="SAM" id="Coils"/>
    </source>
</evidence>
<feature type="region of interest" description="Disordered" evidence="2">
    <location>
        <begin position="1"/>
        <end position="22"/>
    </location>
</feature>
<accession>A0A6L2KAC9</accession>